<dbReference type="Proteomes" id="UP000274601">
    <property type="component" value="Unassembled WGS sequence"/>
</dbReference>
<evidence type="ECO:0000313" key="2">
    <source>
        <dbReference type="EMBL" id="RKS76868.1"/>
    </source>
</evidence>
<dbReference type="EMBL" id="RBWU01000002">
    <property type="protein sequence ID" value="RKS76868.1"/>
    <property type="molecule type" value="Genomic_DNA"/>
</dbReference>
<proteinExistence type="predicted"/>
<dbReference type="AlphaFoldDB" id="A0A495QTT6"/>
<protein>
    <submittedName>
        <fullName evidence="2">Excisionase family DNA binding protein</fullName>
    </submittedName>
</protein>
<name>A0A495QTT6_9ACTN</name>
<evidence type="ECO:0000259" key="1">
    <source>
        <dbReference type="Pfam" id="PF12728"/>
    </source>
</evidence>
<dbReference type="RefSeq" id="WP_121434137.1">
    <property type="nucleotide sequence ID" value="NZ_RBWU01000002.1"/>
</dbReference>
<evidence type="ECO:0000313" key="3">
    <source>
        <dbReference type="Proteomes" id="UP000274601"/>
    </source>
</evidence>
<reference evidence="2 3" key="1">
    <citation type="submission" date="2018-10" db="EMBL/GenBank/DDBJ databases">
        <title>Genomic Encyclopedia of Archaeal and Bacterial Type Strains, Phase II (KMG-II): from individual species to whole genera.</title>
        <authorList>
            <person name="Goeker M."/>
        </authorList>
    </citation>
    <scope>NUCLEOTIDE SEQUENCE [LARGE SCALE GENOMIC DNA]</scope>
    <source>
        <strain evidence="2 3">DSM 43383</strain>
    </source>
</reference>
<dbReference type="Pfam" id="PF12728">
    <property type="entry name" value="HTH_17"/>
    <property type="match status" value="1"/>
</dbReference>
<dbReference type="InterPro" id="IPR010093">
    <property type="entry name" value="SinI_DNA-bd"/>
</dbReference>
<feature type="domain" description="Helix-turn-helix" evidence="1">
    <location>
        <begin position="6"/>
        <end position="53"/>
    </location>
</feature>
<dbReference type="GO" id="GO:0003677">
    <property type="term" value="F:DNA binding"/>
    <property type="evidence" value="ECO:0007669"/>
    <property type="project" value="InterPro"/>
</dbReference>
<organism evidence="2 3">
    <name type="scientific">Actinomadura pelletieri DSM 43383</name>
    <dbReference type="NCBI Taxonomy" id="1120940"/>
    <lineage>
        <taxon>Bacteria</taxon>
        <taxon>Bacillati</taxon>
        <taxon>Actinomycetota</taxon>
        <taxon>Actinomycetes</taxon>
        <taxon>Streptosporangiales</taxon>
        <taxon>Thermomonosporaceae</taxon>
        <taxon>Actinomadura</taxon>
    </lineage>
</organism>
<dbReference type="OrthoDB" id="26212at2"/>
<comment type="caution">
    <text evidence="2">The sequence shown here is derived from an EMBL/GenBank/DDBJ whole genome shotgun (WGS) entry which is preliminary data.</text>
</comment>
<keyword evidence="3" id="KW-1185">Reference proteome</keyword>
<dbReference type="NCBIfam" id="TIGR01764">
    <property type="entry name" value="excise"/>
    <property type="match status" value="1"/>
</dbReference>
<accession>A0A495QTT6</accession>
<gene>
    <name evidence="2" type="ORF">BZB76_2235</name>
</gene>
<sequence length="80" mass="8898">MSRGKLTTQQAANLLNVSRPFLIGLLEAGAIPNRMVGRHRRITAEAVLAYKRRDDLRRREVADELAALGQELDDAVLGRC</sequence>
<dbReference type="InterPro" id="IPR041657">
    <property type="entry name" value="HTH_17"/>
</dbReference>